<reference evidence="1" key="1">
    <citation type="submission" date="2022-06" db="EMBL/GenBank/DDBJ databases">
        <authorList>
            <person name="Legendre M."/>
            <person name="Claverie J.-M."/>
            <person name="Alempic J.-M."/>
            <person name="Abergel C."/>
        </authorList>
    </citation>
    <scope>NUCLEOTIDE SEQUENCE</scope>
    <source>
        <strain evidence="1">Kuranda</strain>
    </source>
</reference>
<organism evidence="1 2">
    <name type="scientific">Pandoravirus kuranda</name>
    <dbReference type="NCBI Taxonomy" id="3019033"/>
    <lineage>
        <taxon>Viruses</taxon>
        <taxon>Pandoravirus</taxon>
    </lineage>
</organism>
<name>A0AA95J281_9VIRU</name>
<sequence length="352" mass="38276">MQTHEIDTLTTLSRPGMGFAFLPEEPLAIIFAHVTASSDLGAISSACRPWHRAVAARLGYARQMWLSRLAADMQRNPFHADFVMALALAHDRPRVLEAVLDVCAVDPHKVLRIGLPVTWTKTTCAAALSGAKKDTPWDQSLLKHDNGYSGPDATPLKTPLAVAACWGALACMDALVKRGVAPDPDSVFGLINAVIGHGLGTTYLTYPIAMCDPKSRCKEWADGWHGRFALSTGDTVTVIERLLDALPVSAVDISMPTSPFYRTPRPVCALLRALALWEGRPRNGRPPIAQVEVWVHDVVHFLVARGLASTIKHEGDWQIVANHMPYFSTPCQDMLAAAQAVLASNCVQHMPL</sequence>
<proteinExistence type="predicted"/>
<accession>A0AA95J281</accession>
<dbReference type="EMBL" id="ON887157">
    <property type="protein sequence ID" value="WBR14609.1"/>
    <property type="molecule type" value="Genomic_DNA"/>
</dbReference>
<dbReference type="Proteomes" id="UP001185135">
    <property type="component" value="Segment"/>
</dbReference>
<gene>
    <name evidence="1" type="ORF">pkur_cds_435</name>
</gene>
<evidence type="ECO:0000313" key="2">
    <source>
        <dbReference type="Proteomes" id="UP001185135"/>
    </source>
</evidence>
<evidence type="ECO:0000313" key="1">
    <source>
        <dbReference type="EMBL" id="WBR14609.1"/>
    </source>
</evidence>
<protein>
    <submittedName>
        <fullName evidence="1">Uncharacterized protein</fullName>
    </submittedName>
</protein>